<keyword evidence="3" id="KW-1185">Reference proteome</keyword>
<reference evidence="2 3" key="1">
    <citation type="submission" date="2015-01" db="EMBL/GenBank/DDBJ databases">
        <title>Genome sequence of Jeotgalibacillus alimentarius.</title>
        <authorList>
            <person name="Goh K.M."/>
            <person name="Chan K.-G."/>
            <person name="Yaakop A.S."/>
            <person name="Ee R."/>
            <person name="Gan H.M."/>
            <person name="Chan C.S."/>
        </authorList>
    </citation>
    <scope>NUCLEOTIDE SEQUENCE [LARGE SCALE GENOMIC DNA]</scope>
    <source>
        <strain evidence="2 3">YKJ-13</strain>
    </source>
</reference>
<accession>A0A0C2WA04</accession>
<keyword evidence="1" id="KW-1133">Transmembrane helix</keyword>
<dbReference type="NCBIfam" id="TIGR02867">
    <property type="entry name" value="spore_II_P"/>
    <property type="match status" value="1"/>
</dbReference>
<dbReference type="SUPFAM" id="SSF53187">
    <property type="entry name" value="Zn-dependent exopeptidases"/>
    <property type="match status" value="1"/>
</dbReference>
<dbReference type="RefSeq" id="WP_052473911.1">
    <property type="nucleotide sequence ID" value="NZ_JXRQ01000008.1"/>
</dbReference>
<evidence type="ECO:0000313" key="2">
    <source>
        <dbReference type="EMBL" id="KIL53416.1"/>
    </source>
</evidence>
<evidence type="ECO:0008006" key="4">
    <source>
        <dbReference type="Google" id="ProtNLM"/>
    </source>
</evidence>
<name>A0A0C2WA04_9BACL</name>
<dbReference type="AlphaFoldDB" id="A0A0C2WA04"/>
<keyword evidence="1" id="KW-0812">Transmembrane</keyword>
<proteinExistence type="predicted"/>
<sequence length="352" mass="39396">MKKTQSLYSINLFLKTFLLLISVMAAGLYMPDIKREVMSFSFDLPEELPQRAVFLMLQTEYAHLAPGDELGNVWSSLSGTVFNPENWLALEGFSTEALANEFPEPSESVPPADWFFSGEEGEAVEVIQAPADIEQSDNPRVFIYFTHSRESFLPYLPDTSNPSLAHHSKVNITQTGQYFKTFFHENGIPVKVDTTDMVAQLNTIGKDYWQAYDVSKSVVQEAIASNDTLDYFIDVHRDSVRREATTLQYNDQSYAKVAFVVGGDHEGSETNRELAEAIHDRMNSKIPGLSRGVYVKKGEHTNGKFNQDLSPGSILLELGGVDNKFEELEATAEIFTDAMSEYMLESTPVNAP</sequence>
<dbReference type="Gene3D" id="3.40.630.40">
    <property type="entry name" value="Zn-dependent exopeptidases"/>
    <property type="match status" value="1"/>
</dbReference>
<gene>
    <name evidence="2" type="ORF">KP77_03920</name>
</gene>
<feature type="transmembrane region" description="Helical" evidence="1">
    <location>
        <begin position="12"/>
        <end position="30"/>
    </location>
</feature>
<evidence type="ECO:0000256" key="1">
    <source>
        <dbReference type="SAM" id="Phobius"/>
    </source>
</evidence>
<dbReference type="PATRIC" id="fig|135826.4.peg.395"/>
<keyword evidence="1" id="KW-0472">Membrane</keyword>
<evidence type="ECO:0000313" key="3">
    <source>
        <dbReference type="Proteomes" id="UP000031950"/>
    </source>
</evidence>
<dbReference type="InterPro" id="IPR010897">
    <property type="entry name" value="Spore_II_P"/>
</dbReference>
<dbReference type="OrthoDB" id="1633470at2"/>
<protein>
    <recommendedName>
        <fullName evidence="4">Stage II sporulation protein P</fullName>
    </recommendedName>
</protein>
<dbReference type="STRING" id="135826.KP77_03920"/>
<dbReference type="Pfam" id="PF07454">
    <property type="entry name" value="SpoIIP"/>
    <property type="match status" value="1"/>
</dbReference>
<comment type="caution">
    <text evidence="2">The sequence shown here is derived from an EMBL/GenBank/DDBJ whole genome shotgun (WGS) entry which is preliminary data.</text>
</comment>
<dbReference type="Proteomes" id="UP000031950">
    <property type="component" value="Unassembled WGS sequence"/>
</dbReference>
<dbReference type="EMBL" id="JXRQ01000008">
    <property type="protein sequence ID" value="KIL53416.1"/>
    <property type="molecule type" value="Genomic_DNA"/>
</dbReference>
<organism evidence="2 3">
    <name type="scientific">Jeotgalibacillus alimentarius</name>
    <dbReference type="NCBI Taxonomy" id="135826"/>
    <lineage>
        <taxon>Bacteria</taxon>
        <taxon>Bacillati</taxon>
        <taxon>Bacillota</taxon>
        <taxon>Bacilli</taxon>
        <taxon>Bacillales</taxon>
        <taxon>Caryophanaceae</taxon>
        <taxon>Jeotgalibacillus</taxon>
    </lineage>
</organism>